<reference evidence="3" key="1">
    <citation type="submission" date="2020-09" db="EMBL/GenBank/DDBJ databases">
        <title>A novel bacterium of genus Hazenella, isolated from South China Sea.</title>
        <authorList>
            <person name="Huang H."/>
            <person name="Mo K."/>
            <person name="Hu Y."/>
        </authorList>
    </citation>
    <scope>NUCLEOTIDE SEQUENCE</scope>
    <source>
        <strain evidence="3">IB182357</strain>
    </source>
</reference>
<keyword evidence="4" id="KW-1185">Reference proteome</keyword>
<dbReference type="Proteomes" id="UP000661691">
    <property type="component" value="Unassembled WGS sequence"/>
</dbReference>
<dbReference type="AlphaFoldDB" id="A0A926N6J4"/>
<keyword evidence="2" id="KW-0732">Signal</keyword>
<dbReference type="RefSeq" id="WP_191139617.1">
    <property type="nucleotide sequence ID" value="NZ_JACXAG020000003.1"/>
</dbReference>
<accession>A0A926N6J4</accession>
<protein>
    <submittedName>
        <fullName evidence="3">Uncharacterized protein</fullName>
    </submittedName>
</protein>
<feature type="region of interest" description="Disordered" evidence="1">
    <location>
        <begin position="82"/>
        <end position="105"/>
    </location>
</feature>
<feature type="signal peptide" evidence="2">
    <location>
        <begin position="1"/>
        <end position="27"/>
    </location>
</feature>
<evidence type="ECO:0000256" key="2">
    <source>
        <dbReference type="SAM" id="SignalP"/>
    </source>
</evidence>
<dbReference type="PROSITE" id="PS51257">
    <property type="entry name" value="PROKAR_LIPOPROTEIN"/>
    <property type="match status" value="1"/>
</dbReference>
<name>A0A926N6J4_9BACL</name>
<feature type="chain" id="PRO_5036814735" evidence="2">
    <location>
        <begin position="28"/>
        <end position="105"/>
    </location>
</feature>
<sequence>MSQKHKTKKLVGLFASSVLLVPMTVGCEDANATPDFDDDIELCYDNDRDELCDDDGTSYNPNNYLVLDGKKVAYIKDQSLVSSGSSGVSKLKKGIGSKSAVTSGG</sequence>
<proteinExistence type="predicted"/>
<evidence type="ECO:0000256" key="1">
    <source>
        <dbReference type="SAM" id="MobiDB-lite"/>
    </source>
</evidence>
<comment type="caution">
    <text evidence="3">The sequence shown here is derived from an EMBL/GenBank/DDBJ whole genome shotgun (WGS) entry which is preliminary data.</text>
</comment>
<evidence type="ECO:0000313" key="3">
    <source>
        <dbReference type="EMBL" id="MBD1372206.1"/>
    </source>
</evidence>
<gene>
    <name evidence="3" type="ORF">IC620_07495</name>
</gene>
<evidence type="ECO:0000313" key="4">
    <source>
        <dbReference type="Proteomes" id="UP000661691"/>
    </source>
</evidence>
<dbReference type="EMBL" id="JACXAH010000008">
    <property type="protein sequence ID" value="MBD1372206.1"/>
    <property type="molecule type" value="Genomic_DNA"/>
</dbReference>
<organism evidence="3 4">
    <name type="scientific">Polycladospora coralii</name>
    <dbReference type="NCBI Taxonomy" id="2771432"/>
    <lineage>
        <taxon>Bacteria</taxon>
        <taxon>Bacillati</taxon>
        <taxon>Bacillota</taxon>
        <taxon>Bacilli</taxon>
        <taxon>Bacillales</taxon>
        <taxon>Thermoactinomycetaceae</taxon>
        <taxon>Polycladospora</taxon>
    </lineage>
</organism>